<feature type="transmembrane region" description="Helical" evidence="1">
    <location>
        <begin position="171"/>
        <end position="191"/>
    </location>
</feature>
<dbReference type="RefSeq" id="WP_203750800.1">
    <property type="nucleotide sequence ID" value="NZ_BONF01000030.1"/>
</dbReference>
<dbReference type="InterPro" id="IPR007554">
    <property type="entry name" value="Glycerophosphate_synth"/>
</dbReference>
<organism evidence="2 3">
    <name type="scientific">Catellatospora bangladeshensis</name>
    <dbReference type="NCBI Taxonomy" id="310355"/>
    <lineage>
        <taxon>Bacteria</taxon>
        <taxon>Bacillati</taxon>
        <taxon>Actinomycetota</taxon>
        <taxon>Actinomycetes</taxon>
        <taxon>Micromonosporales</taxon>
        <taxon>Micromonosporaceae</taxon>
        <taxon>Catellatospora</taxon>
    </lineage>
</organism>
<evidence type="ECO:0008006" key="4">
    <source>
        <dbReference type="Google" id="ProtNLM"/>
    </source>
</evidence>
<protein>
    <recommendedName>
        <fullName evidence="4">CDP-glycerol glycerophosphotransferase</fullName>
    </recommendedName>
</protein>
<dbReference type="InterPro" id="IPR043148">
    <property type="entry name" value="TagF_C"/>
</dbReference>
<gene>
    <name evidence="2" type="ORF">Cba03nite_50030</name>
</gene>
<proteinExistence type="predicted"/>
<comment type="caution">
    <text evidence="2">The sequence shown here is derived from an EMBL/GenBank/DDBJ whole genome shotgun (WGS) entry which is preliminary data.</text>
</comment>
<evidence type="ECO:0000313" key="2">
    <source>
        <dbReference type="EMBL" id="GIF83654.1"/>
    </source>
</evidence>
<evidence type="ECO:0000313" key="3">
    <source>
        <dbReference type="Proteomes" id="UP000601223"/>
    </source>
</evidence>
<dbReference type="EMBL" id="BONF01000030">
    <property type="protein sequence ID" value="GIF83654.1"/>
    <property type="molecule type" value="Genomic_DNA"/>
</dbReference>
<dbReference type="Pfam" id="PF04464">
    <property type="entry name" value="Glyphos_transf"/>
    <property type="match status" value="1"/>
</dbReference>
<dbReference type="AlphaFoldDB" id="A0A8J3JJE7"/>
<evidence type="ECO:0000256" key="1">
    <source>
        <dbReference type="SAM" id="Phobius"/>
    </source>
</evidence>
<dbReference type="SUPFAM" id="SSF53756">
    <property type="entry name" value="UDP-Glycosyltransferase/glycogen phosphorylase"/>
    <property type="match status" value="1"/>
</dbReference>
<keyword evidence="1" id="KW-0472">Membrane</keyword>
<dbReference type="Proteomes" id="UP000601223">
    <property type="component" value="Unassembled WGS sequence"/>
</dbReference>
<name>A0A8J3JJE7_9ACTN</name>
<accession>A0A8J3JJE7</accession>
<dbReference type="GO" id="GO:0016020">
    <property type="term" value="C:membrane"/>
    <property type="evidence" value="ECO:0007669"/>
    <property type="project" value="InterPro"/>
</dbReference>
<reference evidence="2 3" key="1">
    <citation type="submission" date="2021-01" db="EMBL/GenBank/DDBJ databases">
        <title>Whole genome shotgun sequence of Catellatospora bangladeshensis NBRC 107357.</title>
        <authorList>
            <person name="Komaki H."/>
            <person name="Tamura T."/>
        </authorList>
    </citation>
    <scope>NUCLEOTIDE SEQUENCE [LARGE SCALE GENOMIC DNA]</scope>
    <source>
        <strain evidence="2 3">NBRC 107357</strain>
    </source>
</reference>
<keyword evidence="1" id="KW-1133">Transmembrane helix</keyword>
<keyword evidence="3" id="KW-1185">Reference proteome</keyword>
<dbReference type="Gene3D" id="3.40.50.12580">
    <property type="match status" value="1"/>
</dbReference>
<feature type="transmembrane region" description="Helical" evidence="1">
    <location>
        <begin position="87"/>
        <end position="109"/>
    </location>
</feature>
<dbReference type="GO" id="GO:0047355">
    <property type="term" value="F:CDP-glycerol glycerophosphotransferase activity"/>
    <property type="evidence" value="ECO:0007669"/>
    <property type="project" value="InterPro"/>
</dbReference>
<feature type="transmembrane region" description="Helical" evidence="1">
    <location>
        <begin position="20"/>
        <end position="47"/>
    </location>
</feature>
<sequence length="579" mass="62372">MVSDVRRVLGSNLPGIALTGLMLVSIPLALATAAVGWAALTALVVAAGQFAEWYTRRDEFDKLHRVLARASFDVHLRSALRTAAMPVLLLGLAESAPLVIATWCAWLLWLMVSAIGLLTAARELNQAGAAARGLGVKALEPRVGSDPTSGNWPHTAAVLVLAALAQWSAEAAWLGAAGITAVSAVYLYSLARRIQRTLRLSGTRRMKAINKALREYRPEVVLYAGGQASTGYQSNVWLPTLDGLDQRVLVIFQNPALWNELKPSKTPVICVQKAAEYLTLDVSSVKLVMFPGNNGNNINLLRLPHLRTTFIGHGDSDKLASVNPFTKVYDEIWVAGQAGQDRYGTAGVPIPADHFVHVGRPQLTQLARKLAAAPPRQRTGTPTVLYAPTWEGWTTEEHHTSLVRCGVQIVKALQAAKPGVRIIFRPHPLTGTRSAAAAAALKAVIDLLPESDISYPGQGELYDCFAEADLMITDVSSVVSDFLFTDKPYSVVNTSGLSDEDFVAENPSISASYLIDGNLNGLAAALDAARADEFDVLAEKRHALRTYILGPTGSDEPFQKAVDQAIALNDLKEKKRVTV</sequence>
<keyword evidence="1" id="KW-0812">Transmembrane</keyword>